<proteinExistence type="inferred from homology"/>
<reference evidence="9" key="2">
    <citation type="submission" date="2022-01" db="EMBL/GenBank/DDBJ databases">
        <authorList>
            <person name="Yamashiro T."/>
            <person name="Shiraishi A."/>
            <person name="Satake H."/>
            <person name="Nakayama K."/>
        </authorList>
    </citation>
    <scope>NUCLEOTIDE SEQUENCE</scope>
</reference>
<keyword evidence="4" id="KW-0964">Secreted</keyword>
<dbReference type="InterPro" id="IPR011050">
    <property type="entry name" value="Pectin_lyase_fold/virulence"/>
</dbReference>
<name>A0ABQ5FFJ4_9ASTR</name>
<comment type="similarity">
    <text evidence="2 8">Belongs to the glycosyl hydrolase 28 family.</text>
</comment>
<dbReference type="Gene3D" id="2.160.20.10">
    <property type="entry name" value="Single-stranded right-handed beta-helix, Pectin lyase-like"/>
    <property type="match status" value="2"/>
</dbReference>
<dbReference type="InterPro" id="IPR000743">
    <property type="entry name" value="Glyco_hydro_28"/>
</dbReference>
<dbReference type="SUPFAM" id="SSF51126">
    <property type="entry name" value="Pectin lyase-like"/>
    <property type="match status" value="1"/>
</dbReference>
<evidence type="ECO:0000256" key="2">
    <source>
        <dbReference type="ARBA" id="ARBA00008834"/>
    </source>
</evidence>
<keyword evidence="7" id="KW-0961">Cell wall biogenesis/degradation</keyword>
<evidence type="ECO:0000256" key="8">
    <source>
        <dbReference type="RuleBase" id="RU361169"/>
    </source>
</evidence>
<evidence type="ECO:0000256" key="4">
    <source>
        <dbReference type="ARBA" id="ARBA00022525"/>
    </source>
</evidence>
<comment type="subcellular location">
    <subcellularLocation>
        <location evidence="1">Secreted</location>
        <location evidence="1">Cell wall</location>
    </subcellularLocation>
</comment>
<keyword evidence="5 8" id="KW-0378">Hydrolase</keyword>
<evidence type="ECO:0000256" key="3">
    <source>
        <dbReference type="ARBA" id="ARBA00022512"/>
    </source>
</evidence>
<evidence type="ECO:0000256" key="1">
    <source>
        <dbReference type="ARBA" id="ARBA00004191"/>
    </source>
</evidence>
<accession>A0ABQ5FFJ4</accession>
<sequence length="244" mass="27124">MFADNWITFSRVDQLLVTGGGYLHGHGSSAWPHNDCAANPRCKMLLFTMRFEFVTNSRINYIQSIDSRSGHFDLYGCTHDVEIWNVQCGPGHGFSIGSLGKYNKEEAVRGITVRDSSLRETQNGVRIKTWASATPNLASDIIFDKIYMDNVDNTILIDQQYCPHCNSEMQQSNVQIRNVTFSEVRGMSSSQLAVKLHCSKNVPCQDIKLININLAYHGPDGPVASSCINVKGKLYGIQLPSGCL</sequence>
<dbReference type="PANTHER" id="PTHR31375">
    <property type="match status" value="1"/>
</dbReference>
<dbReference type="EMBL" id="BQNB010017332">
    <property type="protein sequence ID" value="GJT61966.1"/>
    <property type="molecule type" value="Genomic_DNA"/>
</dbReference>
<evidence type="ECO:0000313" key="10">
    <source>
        <dbReference type="Proteomes" id="UP001151760"/>
    </source>
</evidence>
<organism evidence="9 10">
    <name type="scientific">Tanacetum coccineum</name>
    <dbReference type="NCBI Taxonomy" id="301880"/>
    <lineage>
        <taxon>Eukaryota</taxon>
        <taxon>Viridiplantae</taxon>
        <taxon>Streptophyta</taxon>
        <taxon>Embryophyta</taxon>
        <taxon>Tracheophyta</taxon>
        <taxon>Spermatophyta</taxon>
        <taxon>Magnoliopsida</taxon>
        <taxon>eudicotyledons</taxon>
        <taxon>Gunneridae</taxon>
        <taxon>Pentapetalae</taxon>
        <taxon>asterids</taxon>
        <taxon>campanulids</taxon>
        <taxon>Asterales</taxon>
        <taxon>Asteraceae</taxon>
        <taxon>Asteroideae</taxon>
        <taxon>Anthemideae</taxon>
        <taxon>Anthemidinae</taxon>
        <taxon>Tanacetum</taxon>
    </lineage>
</organism>
<evidence type="ECO:0000313" key="9">
    <source>
        <dbReference type="EMBL" id="GJT61966.1"/>
    </source>
</evidence>
<dbReference type="Pfam" id="PF00295">
    <property type="entry name" value="Glyco_hydro_28"/>
    <property type="match status" value="1"/>
</dbReference>
<evidence type="ECO:0000256" key="7">
    <source>
        <dbReference type="ARBA" id="ARBA00023316"/>
    </source>
</evidence>
<dbReference type="Proteomes" id="UP001151760">
    <property type="component" value="Unassembled WGS sequence"/>
</dbReference>
<comment type="caution">
    <text evidence="9">The sequence shown here is derived from an EMBL/GenBank/DDBJ whole genome shotgun (WGS) entry which is preliminary data.</text>
</comment>
<evidence type="ECO:0000256" key="6">
    <source>
        <dbReference type="ARBA" id="ARBA00023295"/>
    </source>
</evidence>
<protein>
    <submittedName>
        <fullName evidence="9">Exopolygalacturonase-like protein</fullName>
    </submittedName>
</protein>
<reference evidence="9" key="1">
    <citation type="journal article" date="2022" name="Int. J. Mol. Sci.">
        <title>Draft Genome of Tanacetum Coccineum: Genomic Comparison of Closely Related Tanacetum-Family Plants.</title>
        <authorList>
            <person name="Yamashiro T."/>
            <person name="Shiraishi A."/>
            <person name="Nakayama K."/>
            <person name="Satake H."/>
        </authorList>
    </citation>
    <scope>NUCLEOTIDE SEQUENCE</scope>
</reference>
<gene>
    <name evidence="9" type="ORF">Tco_1005499</name>
</gene>
<evidence type="ECO:0000256" key="5">
    <source>
        <dbReference type="ARBA" id="ARBA00022801"/>
    </source>
</evidence>
<keyword evidence="3" id="KW-0134">Cell wall</keyword>
<keyword evidence="10" id="KW-1185">Reference proteome</keyword>
<keyword evidence="6 8" id="KW-0326">Glycosidase</keyword>
<dbReference type="InterPro" id="IPR012334">
    <property type="entry name" value="Pectin_lyas_fold"/>
</dbReference>